<dbReference type="Gene3D" id="3.40.50.300">
    <property type="entry name" value="P-loop containing nucleotide triphosphate hydrolases"/>
    <property type="match status" value="1"/>
</dbReference>
<reference evidence="1 2" key="1">
    <citation type="submission" date="2018-08" db="EMBL/GenBank/DDBJ databases">
        <title>A genome reference for cultivated species of the human gut microbiota.</title>
        <authorList>
            <person name="Zou Y."/>
            <person name="Xue W."/>
            <person name="Luo G."/>
        </authorList>
    </citation>
    <scope>NUCLEOTIDE SEQUENCE [LARGE SCALE GENOMIC DNA]</scope>
    <source>
        <strain evidence="1 2">TF08-14</strain>
    </source>
</reference>
<dbReference type="InterPro" id="IPR050238">
    <property type="entry name" value="DNA_Rep/Repair_Clamp_Loader"/>
</dbReference>
<accession>A0A3E4QTC1</accession>
<dbReference type="SUPFAM" id="SSF52540">
    <property type="entry name" value="P-loop containing nucleoside triphosphate hydrolases"/>
    <property type="match status" value="1"/>
</dbReference>
<dbReference type="EMBL" id="QSRJ01000005">
    <property type="protein sequence ID" value="RGL10469.1"/>
    <property type="molecule type" value="Genomic_DNA"/>
</dbReference>
<sequence length="389" mass="41660">MTTAPDHSLLARLDTQPRVRDFISRAVASGRASHAYLFLGAPGSGKLDAAWALAQALLCERAGEDGDASSTLAGAACGSCDACVRVARHTHPDVHLLAPESATGYLINQTRELLEDVALAPIRARGKVYIIDRAEQLRANTANALLKTLEEPPAGVTFILLGTSAEVILPTIVSRCQCVPFRTVSPVRAAEAVERATGTSPERCRMAVSVAGSPARAIEFLKNAERQEARRQMVRAIDSLRHADEADVLLIAKDLMVAINAPLAEVKSTQQAILEQNADYLSRGAMKQLEDRNKRELSARERSGIMEALASARSLLRDVLMRLQGVPAPAMNGDVEDIIDRLCSAATVTGATAALDAVASAERCIARNVTPQLAIEVMLFDIRKALTCP</sequence>
<dbReference type="PANTHER" id="PTHR11669">
    <property type="entry name" value="REPLICATION FACTOR C / DNA POLYMERASE III GAMMA-TAU SUBUNIT"/>
    <property type="match status" value="1"/>
</dbReference>
<dbReference type="RefSeq" id="WP_117679526.1">
    <property type="nucleotide sequence ID" value="NZ_CAJJKC010000001.1"/>
</dbReference>
<gene>
    <name evidence="1" type="ORF">DXC81_05400</name>
</gene>
<dbReference type="PANTHER" id="PTHR11669:SF8">
    <property type="entry name" value="DNA POLYMERASE III SUBUNIT DELTA"/>
    <property type="match status" value="1"/>
</dbReference>
<evidence type="ECO:0000313" key="2">
    <source>
        <dbReference type="Proteomes" id="UP000260943"/>
    </source>
</evidence>
<dbReference type="Proteomes" id="UP000260943">
    <property type="component" value="Unassembled WGS sequence"/>
</dbReference>
<organism evidence="1 2">
    <name type="scientific">Collinsella tanakaei</name>
    <dbReference type="NCBI Taxonomy" id="626935"/>
    <lineage>
        <taxon>Bacteria</taxon>
        <taxon>Bacillati</taxon>
        <taxon>Actinomycetota</taxon>
        <taxon>Coriobacteriia</taxon>
        <taxon>Coriobacteriales</taxon>
        <taxon>Coriobacteriaceae</taxon>
        <taxon>Collinsella</taxon>
    </lineage>
</organism>
<protein>
    <submittedName>
        <fullName evidence="1">DNA polymerase III subunit delta</fullName>
    </submittedName>
</protein>
<proteinExistence type="predicted"/>
<evidence type="ECO:0000313" key="1">
    <source>
        <dbReference type="EMBL" id="RGL10469.1"/>
    </source>
</evidence>
<comment type="caution">
    <text evidence="1">The sequence shown here is derived from an EMBL/GenBank/DDBJ whole genome shotgun (WGS) entry which is preliminary data.</text>
</comment>
<dbReference type="GO" id="GO:0006261">
    <property type="term" value="P:DNA-templated DNA replication"/>
    <property type="evidence" value="ECO:0007669"/>
    <property type="project" value="TreeGrafter"/>
</dbReference>
<name>A0A3E4QTC1_9ACTN</name>
<dbReference type="Pfam" id="PF13177">
    <property type="entry name" value="DNA_pol3_delta2"/>
    <property type="match status" value="1"/>
</dbReference>
<dbReference type="AlphaFoldDB" id="A0A3E4QTC1"/>
<dbReference type="InterPro" id="IPR027417">
    <property type="entry name" value="P-loop_NTPase"/>
</dbReference>